<sequence>MIRQLRFDLPVRPALGRGDFIVTEANAMAVAMIDDWAHWPGGKLVLTGPRGAGKTHLAHVWRDLSGASLVAARDLAQADIPALASGHVCVEDAQQVAGEPEAEAALFHLHNLVLSQGGALLVTADAPPQSWGLALPDLASRMSGTTLTALLPPDDMLLTVVLAKLFADRQIVPAPNVLPYLVRRMPRSFDMAGQLVEAIDDAALGTPKGVNLPLARRILAELAPGSDAPQD</sequence>
<dbReference type="PANTHER" id="PTHR30050">
    <property type="entry name" value="CHROMOSOMAL REPLICATION INITIATOR PROTEIN DNAA"/>
    <property type="match status" value="1"/>
</dbReference>
<dbReference type="Gene3D" id="1.10.8.60">
    <property type="match status" value="1"/>
</dbReference>
<dbReference type="GO" id="GO:0005886">
    <property type="term" value="C:plasma membrane"/>
    <property type="evidence" value="ECO:0007669"/>
    <property type="project" value="TreeGrafter"/>
</dbReference>
<dbReference type="RefSeq" id="WP_114509849.1">
    <property type="nucleotide sequence ID" value="NZ_QPMK01000003.1"/>
</dbReference>
<dbReference type="OrthoDB" id="7390113at2"/>
<name>A0A369TP81_9RHOB</name>
<dbReference type="Gene3D" id="3.40.50.300">
    <property type="entry name" value="P-loop containing nucleotide triphosphate hydrolases"/>
    <property type="match status" value="1"/>
</dbReference>
<proteinExistence type="predicted"/>
<dbReference type="GO" id="GO:0003688">
    <property type="term" value="F:DNA replication origin binding"/>
    <property type="evidence" value="ECO:0007669"/>
    <property type="project" value="TreeGrafter"/>
</dbReference>
<protein>
    <submittedName>
        <fullName evidence="1">Chromosomal replication initiator DnaA</fullName>
    </submittedName>
</protein>
<dbReference type="InterPro" id="IPR027417">
    <property type="entry name" value="P-loop_NTPase"/>
</dbReference>
<dbReference type="AlphaFoldDB" id="A0A369TP81"/>
<dbReference type="EMBL" id="QPMK01000003">
    <property type="protein sequence ID" value="RDD67101.1"/>
    <property type="molecule type" value="Genomic_DNA"/>
</dbReference>
<dbReference type="PANTHER" id="PTHR30050:SF5">
    <property type="entry name" value="DNAA REGULATORY INACTIVATOR HDA"/>
    <property type="match status" value="1"/>
</dbReference>
<organism evidence="1 2">
    <name type="scientific">Thalassococcus profundi</name>
    <dbReference type="NCBI Taxonomy" id="2282382"/>
    <lineage>
        <taxon>Bacteria</taxon>
        <taxon>Pseudomonadati</taxon>
        <taxon>Pseudomonadota</taxon>
        <taxon>Alphaproteobacteria</taxon>
        <taxon>Rhodobacterales</taxon>
        <taxon>Roseobacteraceae</taxon>
        <taxon>Thalassococcus</taxon>
    </lineage>
</organism>
<accession>A0A369TP81</accession>
<dbReference type="SUPFAM" id="SSF52540">
    <property type="entry name" value="P-loop containing nucleoside triphosphate hydrolases"/>
    <property type="match status" value="1"/>
</dbReference>
<evidence type="ECO:0000313" key="2">
    <source>
        <dbReference type="Proteomes" id="UP000253977"/>
    </source>
</evidence>
<comment type="caution">
    <text evidence="1">The sequence shown here is derived from an EMBL/GenBank/DDBJ whole genome shotgun (WGS) entry which is preliminary data.</text>
</comment>
<reference evidence="1 2" key="1">
    <citation type="submission" date="2018-07" db="EMBL/GenBank/DDBJ databases">
        <title>Thalassococcus profundi sp. nov., a marine bacterium isolated from deep seawater of Okinawa Trough.</title>
        <authorList>
            <person name="Yu M."/>
        </authorList>
    </citation>
    <scope>NUCLEOTIDE SEQUENCE [LARGE SCALE GENOMIC DNA]</scope>
    <source>
        <strain evidence="1 2">WRAS1</strain>
    </source>
</reference>
<gene>
    <name evidence="1" type="ORF">DU478_04995</name>
</gene>
<evidence type="ECO:0000313" key="1">
    <source>
        <dbReference type="EMBL" id="RDD67101.1"/>
    </source>
</evidence>
<keyword evidence="2" id="KW-1185">Reference proteome</keyword>
<dbReference type="GO" id="GO:0006270">
    <property type="term" value="P:DNA replication initiation"/>
    <property type="evidence" value="ECO:0007669"/>
    <property type="project" value="TreeGrafter"/>
</dbReference>
<dbReference type="Proteomes" id="UP000253977">
    <property type="component" value="Unassembled WGS sequence"/>
</dbReference>